<dbReference type="PANTHER" id="PTHR46434">
    <property type="entry name" value="GENETIC INTERACTOR OF PROHIBITINS 3, MITOCHONDRIAL"/>
    <property type="match status" value="1"/>
</dbReference>
<dbReference type="InterPro" id="IPR027417">
    <property type="entry name" value="P-loop_NTPase"/>
</dbReference>
<dbReference type="SUPFAM" id="SSF52540">
    <property type="entry name" value="P-loop containing nucleoside triphosphate hydrolases"/>
    <property type="match status" value="1"/>
</dbReference>
<dbReference type="GO" id="GO:0005739">
    <property type="term" value="C:mitochondrion"/>
    <property type="evidence" value="ECO:0007669"/>
    <property type="project" value="TreeGrafter"/>
</dbReference>
<accession>A0AAJ0H8K1</accession>
<feature type="compositionally biased region" description="Acidic residues" evidence="1">
    <location>
        <begin position="639"/>
        <end position="648"/>
    </location>
</feature>
<proteinExistence type="predicted"/>
<evidence type="ECO:0000313" key="3">
    <source>
        <dbReference type="Proteomes" id="UP001275084"/>
    </source>
</evidence>
<reference evidence="2" key="1">
    <citation type="journal article" date="2023" name="Mol. Phylogenet. Evol.">
        <title>Genome-scale phylogeny and comparative genomics of the fungal order Sordariales.</title>
        <authorList>
            <person name="Hensen N."/>
            <person name="Bonometti L."/>
            <person name="Westerberg I."/>
            <person name="Brannstrom I.O."/>
            <person name="Guillou S."/>
            <person name="Cros-Aarteil S."/>
            <person name="Calhoun S."/>
            <person name="Haridas S."/>
            <person name="Kuo A."/>
            <person name="Mondo S."/>
            <person name="Pangilinan J."/>
            <person name="Riley R."/>
            <person name="LaButti K."/>
            <person name="Andreopoulos B."/>
            <person name="Lipzen A."/>
            <person name="Chen C."/>
            <person name="Yan M."/>
            <person name="Daum C."/>
            <person name="Ng V."/>
            <person name="Clum A."/>
            <person name="Steindorff A."/>
            <person name="Ohm R.A."/>
            <person name="Martin F."/>
            <person name="Silar P."/>
            <person name="Natvig D.O."/>
            <person name="Lalanne C."/>
            <person name="Gautier V."/>
            <person name="Ament-Velasquez S.L."/>
            <person name="Kruys A."/>
            <person name="Hutchinson M.I."/>
            <person name="Powell A.J."/>
            <person name="Barry K."/>
            <person name="Miller A.N."/>
            <person name="Grigoriev I.V."/>
            <person name="Debuchy R."/>
            <person name="Gladieux P."/>
            <person name="Hiltunen Thoren M."/>
            <person name="Johannesson H."/>
        </authorList>
    </citation>
    <scope>NUCLEOTIDE SEQUENCE</scope>
    <source>
        <strain evidence="2">CBS 955.72</strain>
    </source>
</reference>
<comment type="caution">
    <text evidence="2">The sequence shown here is derived from an EMBL/GenBank/DDBJ whole genome shotgun (WGS) entry which is preliminary data.</text>
</comment>
<feature type="region of interest" description="Disordered" evidence="1">
    <location>
        <begin position="598"/>
        <end position="648"/>
    </location>
</feature>
<evidence type="ECO:0000313" key="2">
    <source>
        <dbReference type="EMBL" id="KAK3343796.1"/>
    </source>
</evidence>
<organism evidence="2 3">
    <name type="scientific">Lasiosphaeria hispida</name>
    <dbReference type="NCBI Taxonomy" id="260671"/>
    <lineage>
        <taxon>Eukaryota</taxon>
        <taxon>Fungi</taxon>
        <taxon>Dikarya</taxon>
        <taxon>Ascomycota</taxon>
        <taxon>Pezizomycotina</taxon>
        <taxon>Sordariomycetes</taxon>
        <taxon>Sordariomycetidae</taxon>
        <taxon>Sordariales</taxon>
        <taxon>Lasiosphaeriaceae</taxon>
        <taxon>Lasiosphaeria</taxon>
    </lineage>
</organism>
<dbReference type="Gene3D" id="3.40.50.300">
    <property type="entry name" value="P-loop containing nucleotide triphosphate hydrolases"/>
    <property type="match status" value="1"/>
</dbReference>
<dbReference type="InterPro" id="IPR050896">
    <property type="entry name" value="Mito_lipid_metab_GTPase"/>
</dbReference>
<dbReference type="EMBL" id="JAUIQD010000007">
    <property type="protein sequence ID" value="KAK3343796.1"/>
    <property type="molecule type" value="Genomic_DNA"/>
</dbReference>
<evidence type="ECO:0000256" key="1">
    <source>
        <dbReference type="SAM" id="MobiDB-lite"/>
    </source>
</evidence>
<reference evidence="2" key="2">
    <citation type="submission" date="2023-06" db="EMBL/GenBank/DDBJ databases">
        <authorList>
            <consortium name="Lawrence Berkeley National Laboratory"/>
            <person name="Haridas S."/>
            <person name="Hensen N."/>
            <person name="Bonometti L."/>
            <person name="Westerberg I."/>
            <person name="Brannstrom I.O."/>
            <person name="Guillou S."/>
            <person name="Cros-Aarteil S."/>
            <person name="Calhoun S."/>
            <person name="Kuo A."/>
            <person name="Mondo S."/>
            <person name="Pangilinan J."/>
            <person name="Riley R."/>
            <person name="Labutti K."/>
            <person name="Andreopoulos B."/>
            <person name="Lipzen A."/>
            <person name="Chen C."/>
            <person name="Yanf M."/>
            <person name="Daum C."/>
            <person name="Ng V."/>
            <person name="Clum A."/>
            <person name="Steindorff A."/>
            <person name="Ohm R."/>
            <person name="Martin F."/>
            <person name="Silar P."/>
            <person name="Natvig D."/>
            <person name="Lalanne C."/>
            <person name="Gautier V."/>
            <person name="Ament-Velasquez S.L."/>
            <person name="Kruys A."/>
            <person name="Hutchinson M.I."/>
            <person name="Powell A.J."/>
            <person name="Barry K."/>
            <person name="Miller A.N."/>
            <person name="Grigoriev I.V."/>
            <person name="Debuchy R."/>
            <person name="Gladieux P."/>
            <person name="Thoren M.H."/>
            <person name="Johannesson H."/>
        </authorList>
    </citation>
    <scope>NUCLEOTIDE SEQUENCE</scope>
    <source>
        <strain evidence="2">CBS 955.72</strain>
    </source>
</reference>
<dbReference type="Proteomes" id="UP001275084">
    <property type="component" value="Unassembled WGS sequence"/>
</dbReference>
<gene>
    <name evidence="2" type="ORF">B0T25DRAFT_508798</name>
</gene>
<protein>
    <recommendedName>
        <fullName evidence="4">Genetic interactor of prohibitins 3, mitochondrial</fullName>
    </recommendedName>
</protein>
<sequence length="706" mass="79520">MQASRTLSSRWLGRVFHIERYNPPAAPPAFLCPASRRSPLDTFRPRPRQSGPSLHVRRLHVQVPKTGTPHLSTGPSNTLPLQCSGCGALSQTTLSGQAGYFDLSRRLVKEYLGLVEQEEVRPRRDDEVVQATLRDIDLEALANQGIHLETLVPNLEPLMAATLDSTPSSPRTPLCDRCHSLVHHNTGTSIFHPSVDSIRDTISESPYKYNHVYHVLDAADFPMSLLPKISQLLDMMPLRSHNRRSRNAKFYSNRKTEMSFIITRSDLLGAKKEDVDHLMPYLREVLREALGRVGPDVRLGNVKCVSSRRNWWTRVMKEEIFHRGGGGWMVGKANVGKSQLFGAVFPKGKMDEKPLKHKIVIPVFPEPSGKFTDADRDWHKFPDPECSLLPPAQPEIEYPEMPLVSSLPGTTASPIRLSFGKGKGELIDLPGLPRSDLEKHVQEEHRSSLIMKSRITPEQHVLHTHKSLLLGGFIRLTPQTPGVDFLTYNFTPLNEHATATWKAECIQERKAPPPDRSDRESINVENISVPEASEKIKLAGAFPLRYDVTRQRAGPLTRKNAANLPVEKLPFRVFSIDILIEGCGWVEVVAQMRAKQLVATPKKRQSQDEQTAESASSDRLGFLDLSEPARNTAPPQQPVEEEEVEEVEEELNWPVIDVYTPEGRFVAARRPMNAWLINKAKETTKGRPRKSMRFVKKNEKVARVMT</sequence>
<dbReference type="PANTHER" id="PTHR46434:SF1">
    <property type="entry name" value="GENETIC INTERACTOR OF PROHIBITINS 3, MITOCHONDRIAL"/>
    <property type="match status" value="1"/>
</dbReference>
<evidence type="ECO:0008006" key="4">
    <source>
        <dbReference type="Google" id="ProtNLM"/>
    </source>
</evidence>
<dbReference type="AlphaFoldDB" id="A0AAJ0H8K1"/>
<name>A0AAJ0H8K1_9PEZI</name>
<keyword evidence="3" id="KW-1185">Reference proteome</keyword>
<feature type="compositionally biased region" description="Polar residues" evidence="1">
    <location>
        <begin position="608"/>
        <end position="617"/>
    </location>
</feature>